<dbReference type="SUPFAM" id="SSF51161">
    <property type="entry name" value="Trimeric LpxA-like enzymes"/>
    <property type="match status" value="1"/>
</dbReference>
<keyword evidence="1" id="KW-0808">Transferase</keyword>
<proteinExistence type="predicted"/>
<dbReference type="Proteomes" id="UP000247755">
    <property type="component" value="Unassembled WGS sequence"/>
</dbReference>
<reference evidence="1 2" key="1">
    <citation type="submission" date="2018-05" db="EMBL/GenBank/DDBJ databases">
        <title>Comparative genomics of bacterial root endophytes of switchgrass collected from native prairies over two seasons.</title>
        <authorList>
            <person name="Tang Y."/>
        </authorList>
    </citation>
    <scope>NUCLEOTIDE SEQUENCE [LARGE SCALE GENOMIC DNA]</scope>
    <source>
        <strain evidence="1 2">NFIX32</strain>
    </source>
</reference>
<dbReference type="InterPro" id="IPR050484">
    <property type="entry name" value="Transf_Hexapept/Carb_Anhydrase"/>
</dbReference>
<accession>A0A318HST7</accession>
<evidence type="ECO:0000313" key="2">
    <source>
        <dbReference type="Proteomes" id="UP000247755"/>
    </source>
</evidence>
<protein>
    <submittedName>
        <fullName evidence="1">Carbonic anhydrase/acetyltransferase-like protein (Isoleucine patch superfamily)</fullName>
    </submittedName>
</protein>
<dbReference type="CDD" id="cd04645">
    <property type="entry name" value="LbH_gamma_CA_like"/>
    <property type="match status" value="1"/>
</dbReference>
<comment type="caution">
    <text evidence="1">The sequence shown here is derived from an EMBL/GenBank/DDBJ whole genome shotgun (WGS) entry which is preliminary data.</text>
</comment>
<dbReference type="GO" id="GO:0016740">
    <property type="term" value="F:transferase activity"/>
    <property type="evidence" value="ECO:0007669"/>
    <property type="project" value="UniProtKB-KW"/>
</dbReference>
<dbReference type="Gene3D" id="2.160.10.10">
    <property type="entry name" value="Hexapeptide repeat proteins"/>
    <property type="match status" value="1"/>
</dbReference>
<dbReference type="RefSeq" id="WP_072445418.1">
    <property type="nucleotide sequence ID" value="NZ_QJJY01000055.1"/>
</dbReference>
<dbReference type="AlphaFoldDB" id="A0A318HST7"/>
<organism evidence="1 2">
    <name type="scientific">Burkholderia pyrrocinia</name>
    <name type="common">Pseudomonas pyrrocinia</name>
    <dbReference type="NCBI Taxonomy" id="60550"/>
    <lineage>
        <taxon>Bacteria</taxon>
        <taxon>Pseudomonadati</taxon>
        <taxon>Pseudomonadota</taxon>
        <taxon>Betaproteobacteria</taxon>
        <taxon>Burkholderiales</taxon>
        <taxon>Burkholderiaceae</taxon>
        <taxon>Burkholderia</taxon>
        <taxon>Burkholderia cepacia complex</taxon>
    </lineage>
</organism>
<sequence length="175" mass="18233">MALYRLGDRTPVVHASAFVADTAAVIGDVRLAADTSVWFGATLRGDTEPISVGEGSNIQDGAVLHTEAGHSLAIAASVTVGHQAVLHGCAIGEGSLIGIQAVVLDGAVIGRQSLVAAGAVVTAGKVFPERALILGSPAKAVRLLSDDEIARIQKNILFYATHRRQKYRDLLCRIS</sequence>
<dbReference type="PANTHER" id="PTHR13061:SF29">
    <property type="entry name" value="GAMMA CARBONIC ANHYDRASE-LIKE 1, MITOCHONDRIAL-RELATED"/>
    <property type="match status" value="1"/>
</dbReference>
<dbReference type="InterPro" id="IPR011004">
    <property type="entry name" value="Trimer_LpxA-like_sf"/>
</dbReference>
<dbReference type="Pfam" id="PF00132">
    <property type="entry name" value="Hexapep"/>
    <property type="match status" value="1"/>
</dbReference>
<dbReference type="InterPro" id="IPR001451">
    <property type="entry name" value="Hexapep"/>
</dbReference>
<dbReference type="EMBL" id="QJJY01000055">
    <property type="protein sequence ID" value="PXX21243.1"/>
    <property type="molecule type" value="Genomic_DNA"/>
</dbReference>
<dbReference type="PANTHER" id="PTHR13061">
    <property type="entry name" value="DYNACTIN SUBUNIT P25"/>
    <property type="match status" value="1"/>
</dbReference>
<name>A0A318HST7_BURPY</name>
<evidence type="ECO:0000313" key="1">
    <source>
        <dbReference type="EMBL" id="PXX21243.1"/>
    </source>
</evidence>
<dbReference type="InterPro" id="IPR047324">
    <property type="entry name" value="LbH_gamma_CA-like"/>
</dbReference>
<gene>
    <name evidence="1" type="ORF">NA66_10554</name>
</gene>